<sequence>MPRNPNLVTNTEIFGDFYFLPSSPFTHSLPYESYFTLTNSHLKNTQTAAISCFLRFLSFIQGQEDELRGAAVLIPFSYSRSSKCT</sequence>
<reference evidence="1 2" key="1">
    <citation type="submission" date="2019-07" db="EMBL/GenBank/DDBJ databases">
        <title>WGS assembly of Gossypium tomentosum.</title>
        <authorList>
            <person name="Chen Z.J."/>
            <person name="Sreedasyam A."/>
            <person name="Ando A."/>
            <person name="Song Q."/>
            <person name="De L."/>
            <person name="Hulse-Kemp A."/>
            <person name="Ding M."/>
            <person name="Ye W."/>
            <person name="Kirkbride R."/>
            <person name="Jenkins J."/>
            <person name="Plott C."/>
            <person name="Lovell J."/>
            <person name="Lin Y.-M."/>
            <person name="Vaughn R."/>
            <person name="Liu B."/>
            <person name="Li W."/>
            <person name="Simpson S."/>
            <person name="Scheffler B."/>
            <person name="Saski C."/>
            <person name="Grover C."/>
            <person name="Hu G."/>
            <person name="Conover J."/>
            <person name="Carlson J."/>
            <person name="Shu S."/>
            <person name="Boston L."/>
            <person name="Williams M."/>
            <person name="Peterson D."/>
            <person name="Mcgee K."/>
            <person name="Jones D."/>
            <person name="Wendel J."/>
            <person name="Stelly D."/>
            <person name="Grimwood J."/>
            <person name="Schmutz J."/>
        </authorList>
    </citation>
    <scope>NUCLEOTIDE SEQUENCE [LARGE SCALE GENOMIC DNA]</scope>
    <source>
        <strain evidence="1">7179.01</strain>
    </source>
</reference>
<name>A0A5D2I7S6_GOSTO</name>
<evidence type="ECO:0000313" key="1">
    <source>
        <dbReference type="EMBL" id="TYH38647.1"/>
    </source>
</evidence>
<protein>
    <submittedName>
        <fullName evidence="1">Uncharacterized protein</fullName>
    </submittedName>
</protein>
<dbReference type="EMBL" id="CM017634">
    <property type="protein sequence ID" value="TYH38647.1"/>
    <property type="molecule type" value="Genomic_DNA"/>
</dbReference>
<evidence type="ECO:0000313" key="2">
    <source>
        <dbReference type="Proteomes" id="UP000322667"/>
    </source>
</evidence>
<dbReference type="AlphaFoldDB" id="A0A5D2I7S6"/>
<dbReference type="Proteomes" id="UP000322667">
    <property type="component" value="Chromosome D12"/>
</dbReference>
<proteinExistence type="predicted"/>
<accession>A0A5D2I7S6</accession>
<keyword evidence="2" id="KW-1185">Reference proteome</keyword>
<organism evidence="1 2">
    <name type="scientific">Gossypium tomentosum</name>
    <name type="common">Hawaiian cotton</name>
    <name type="synonym">Gossypium sandvicense</name>
    <dbReference type="NCBI Taxonomy" id="34277"/>
    <lineage>
        <taxon>Eukaryota</taxon>
        <taxon>Viridiplantae</taxon>
        <taxon>Streptophyta</taxon>
        <taxon>Embryophyta</taxon>
        <taxon>Tracheophyta</taxon>
        <taxon>Spermatophyta</taxon>
        <taxon>Magnoliopsida</taxon>
        <taxon>eudicotyledons</taxon>
        <taxon>Gunneridae</taxon>
        <taxon>Pentapetalae</taxon>
        <taxon>rosids</taxon>
        <taxon>malvids</taxon>
        <taxon>Malvales</taxon>
        <taxon>Malvaceae</taxon>
        <taxon>Malvoideae</taxon>
        <taxon>Gossypium</taxon>
    </lineage>
</organism>
<gene>
    <name evidence="1" type="ORF">ES332_D12G124200v1</name>
</gene>